<organism evidence="10 11">
    <name type="scientific">Aspergillus pseudoustus</name>
    <dbReference type="NCBI Taxonomy" id="1810923"/>
    <lineage>
        <taxon>Eukaryota</taxon>
        <taxon>Fungi</taxon>
        <taxon>Dikarya</taxon>
        <taxon>Ascomycota</taxon>
        <taxon>Pezizomycotina</taxon>
        <taxon>Eurotiomycetes</taxon>
        <taxon>Eurotiomycetidae</taxon>
        <taxon>Eurotiales</taxon>
        <taxon>Aspergillaceae</taxon>
        <taxon>Aspergillus</taxon>
        <taxon>Aspergillus subgen. Nidulantes</taxon>
    </lineage>
</organism>
<comment type="caution">
    <text evidence="10">The sequence shown here is derived from an EMBL/GenBank/DDBJ whole genome shotgun (WGS) entry which is preliminary data.</text>
</comment>
<dbReference type="InterPro" id="IPR051334">
    <property type="entry name" value="SRPK"/>
</dbReference>
<evidence type="ECO:0000256" key="5">
    <source>
        <dbReference type="ARBA" id="ARBA00022777"/>
    </source>
</evidence>
<dbReference type="PANTHER" id="PTHR47634:SF9">
    <property type="entry name" value="PROTEIN KINASE DOMAIN-CONTAINING PROTEIN-RELATED"/>
    <property type="match status" value="1"/>
</dbReference>
<accession>A0ABR4IMT9</accession>
<reference evidence="10 11" key="1">
    <citation type="submission" date="2024-07" db="EMBL/GenBank/DDBJ databases">
        <title>Section-level genome sequencing and comparative genomics of Aspergillus sections Usti and Cavernicolus.</title>
        <authorList>
            <consortium name="Lawrence Berkeley National Laboratory"/>
            <person name="Nybo J.L."/>
            <person name="Vesth T.C."/>
            <person name="Theobald S."/>
            <person name="Frisvad J.C."/>
            <person name="Larsen T.O."/>
            <person name="Kjaerboelling I."/>
            <person name="Rothschild-Mancinelli K."/>
            <person name="Lyhne E.K."/>
            <person name="Kogle M.E."/>
            <person name="Barry K."/>
            <person name="Clum A."/>
            <person name="Na H."/>
            <person name="Ledsgaard L."/>
            <person name="Lin J."/>
            <person name="Lipzen A."/>
            <person name="Kuo A."/>
            <person name="Riley R."/>
            <person name="Mondo S."/>
            <person name="Labutti K."/>
            <person name="Haridas S."/>
            <person name="Pangalinan J."/>
            <person name="Salamov A.A."/>
            <person name="Simmons B.A."/>
            <person name="Magnuson J.K."/>
            <person name="Chen J."/>
            <person name="Drula E."/>
            <person name="Henrissat B."/>
            <person name="Wiebenga A."/>
            <person name="Lubbers R.J."/>
            <person name="Gomes A.C."/>
            <person name="Makela M.R."/>
            <person name="Stajich J."/>
            <person name="Grigoriev I.V."/>
            <person name="Mortensen U.H."/>
            <person name="De Vries R.P."/>
            <person name="Baker S.E."/>
            <person name="Andersen M.R."/>
        </authorList>
    </citation>
    <scope>NUCLEOTIDE SEQUENCE [LARGE SCALE GENOMIC DNA]</scope>
    <source>
        <strain evidence="10 11">CBS 123904</strain>
    </source>
</reference>
<dbReference type="InterPro" id="IPR017441">
    <property type="entry name" value="Protein_kinase_ATP_BS"/>
</dbReference>
<dbReference type="Gene3D" id="1.10.510.10">
    <property type="entry name" value="Transferase(Phosphotransferase) domain 1"/>
    <property type="match status" value="1"/>
</dbReference>
<dbReference type="Gene3D" id="3.30.200.20">
    <property type="entry name" value="Phosphorylase Kinase, domain 1"/>
    <property type="match status" value="1"/>
</dbReference>
<evidence type="ECO:0000256" key="7">
    <source>
        <dbReference type="ARBA" id="ARBA00047899"/>
    </source>
</evidence>
<dbReference type="InterPro" id="IPR011009">
    <property type="entry name" value="Kinase-like_dom_sf"/>
</dbReference>
<evidence type="ECO:0000256" key="6">
    <source>
        <dbReference type="ARBA" id="ARBA00022840"/>
    </source>
</evidence>
<dbReference type="PANTHER" id="PTHR47634">
    <property type="entry name" value="PROTEIN KINASE DOMAIN-CONTAINING PROTEIN-RELATED"/>
    <property type="match status" value="1"/>
</dbReference>
<keyword evidence="11" id="KW-1185">Reference proteome</keyword>
<keyword evidence="2" id="KW-0723">Serine/threonine-protein kinase</keyword>
<proteinExistence type="predicted"/>
<gene>
    <name evidence="10" type="ORF">BJY01DRAFT_255161</name>
</gene>
<evidence type="ECO:0000256" key="2">
    <source>
        <dbReference type="ARBA" id="ARBA00022527"/>
    </source>
</evidence>
<keyword evidence="4 9" id="KW-0547">Nucleotide-binding</keyword>
<evidence type="ECO:0000256" key="9">
    <source>
        <dbReference type="PROSITE-ProRule" id="PRU10141"/>
    </source>
</evidence>
<keyword evidence="3" id="KW-0808">Transferase</keyword>
<evidence type="ECO:0000256" key="1">
    <source>
        <dbReference type="ARBA" id="ARBA00012513"/>
    </source>
</evidence>
<protein>
    <recommendedName>
        <fullName evidence="1">non-specific serine/threonine protein kinase</fullName>
        <ecNumber evidence="1">2.7.11.1</ecNumber>
    </recommendedName>
</protein>
<dbReference type="SUPFAM" id="SSF56112">
    <property type="entry name" value="Protein kinase-like (PK-like)"/>
    <property type="match status" value="1"/>
</dbReference>
<feature type="binding site" evidence="9">
    <location>
        <position position="98"/>
    </location>
    <ligand>
        <name>ATP</name>
        <dbReference type="ChEBI" id="CHEBI:30616"/>
    </ligand>
</feature>
<comment type="catalytic activity">
    <reaction evidence="8">
        <text>L-seryl-[protein] + ATP = O-phospho-L-seryl-[protein] + ADP + H(+)</text>
        <dbReference type="Rhea" id="RHEA:17989"/>
        <dbReference type="Rhea" id="RHEA-COMP:9863"/>
        <dbReference type="Rhea" id="RHEA-COMP:11604"/>
        <dbReference type="ChEBI" id="CHEBI:15378"/>
        <dbReference type="ChEBI" id="CHEBI:29999"/>
        <dbReference type="ChEBI" id="CHEBI:30616"/>
        <dbReference type="ChEBI" id="CHEBI:83421"/>
        <dbReference type="ChEBI" id="CHEBI:456216"/>
        <dbReference type="EC" id="2.7.11.1"/>
    </reaction>
</comment>
<keyword evidence="6 9" id="KW-0067">ATP-binding</keyword>
<dbReference type="EMBL" id="JBFXLU010000345">
    <property type="protein sequence ID" value="KAL2829084.1"/>
    <property type="molecule type" value="Genomic_DNA"/>
</dbReference>
<evidence type="ECO:0000313" key="11">
    <source>
        <dbReference type="Proteomes" id="UP001610446"/>
    </source>
</evidence>
<evidence type="ECO:0000313" key="10">
    <source>
        <dbReference type="EMBL" id="KAL2829084.1"/>
    </source>
</evidence>
<keyword evidence="5" id="KW-0418">Kinase</keyword>
<name>A0ABR4IMT9_9EURO</name>
<evidence type="ECO:0000256" key="8">
    <source>
        <dbReference type="ARBA" id="ARBA00048679"/>
    </source>
</evidence>
<evidence type="ECO:0000256" key="4">
    <source>
        <dbReference type="ARBA" id="ARBA00022741"/>
    </source>
</evidence>
<dbReference type="PROSITE" id="PS00107">
    <property type="entry name" value="PROTEIN_KINASE_ATP"/>
    <property type="match status" value="1"/>
</dbReference>
<dbReference type="Proteomes" id="UP001610446">
    <property type="component" value="Unassembled WGS sequence"/>
</dbReference>
<comment type="catalytic activity">
    <reaction evidence="7">
        <text>L-threonyl-[protein] + ATP = O-phospho-L-threonyl-[protein] + ADP + H(+)</text>
        <dbReference type="Rhea" id="RHEA:46608"/>
        <dbReference type="Rhea" id="RHEA-COMP:11060"/>
        <dbReference type="Rhea" id="RHEA-COMP:11605"/>
        <dbReference type="ChEBI" id="CHEBI:15378"/>
        <dbReference type="ChEBI" id="CHEBI:30013"/>
        <dbReference type="ChEBI" id="CHEBI:30616"/>
        <dbReference type="ChEBI" id="CHEBI:61977"/>
        <dbReference type="ChEBI" id="CHEBI:456216"/>
        <dbReference type="EC" id="2.7.11.1"/>
    </reaction>
</comment>
<evidence type="ECO:0000256" key="3">
    <source>
        <dbReference type="ARBA" id="ARBA00022679"/>
    </source>
</evidence>
<sequence>MHRFIHFHKLPSRSFVPWRVAARFSFHLPSDENLPVLDYQPIEDVERVERYRPGGYCPRLIGDILRDRYQIVHKLGHGTFSMVWLTHDRQQAAYVAVKVGTADSPSREGDVLRAITNSTKADFPVPSYGTAPVWLGKPAKDISLGDARIFLSDYGGAFLPTDPTQIRTGEECCSALPGLPPEAYFRPDKPISFASDIWTLACAIWSIFSSRPLFDATLATHDDISSQQADILGSLTIGVVG</sequence>
<dbReference type="EC" id="2.7.11.1" evidence="1"/>